<keyword evidence="5" id="KW-1185">Reference proteome</keyword>
<evidence type="ECO:0000313" key="5">
    <source>
        <dbReference type="Proteomes" id="UP000007434"/>
    </source>
</evidence>
<dbReference type="HOGENOM" id="CLU_041631_0_0_9"/>
<dbReference type="InterPro" id="IPR036676">
    <property type="entry name" value="PurM-like_C_sf"/>
</dbReference>
<dbReference type="CDD" id="cd06061">
    <property type="entry name" value="PurM-like1"/>
    <property type="match status" value="1"/>
</dbReference>
<organism evidence="4 5">
    <name type="scientific">Halanaerobium hydrogeniformans</name>
    <name type="common">Halanaerobium sp. (strain sapolanicus)</name>
    <dbReference type="NCBI Taxonomy" id="656519"/>
    <lineage>
        <taxon>Bacteria</taxon>
        <taxon>Bacillati</taxon>
        <taxon>Bacillota</taxon>
        <taxon>Clostridia</taxon>
        <taxon>Halanaerobiales</taxon>
        <taxon>Halanaerobiaceae</taxon>
        <taxon>Halanaerobium</taxon>
    </lineage>
</organism>
<dbReference type="KEGG" id="has:Halsa_1999"/>
<dbReference type="Pfam" id="PF02769">
    <property type="entry name" value="AIRS_C"/>
    <property type="match status" value="1"/>
</dbReference>
<evidence type="ECO:0000259" key="3">
    <source>
        <dbReference type="Pfam" id="PF02769"/>
    </source>
</evidence>
<dbReference type="InterPro" id="IPR016188">
    <property type="entry name" value="PurM-like_N"/>
</dbReference>
<dbReference type="AlphaFoldDB" id="E4RJJ6"/>
<sequence length="333" mass="36346">MIDLKIGKLAGNELKEMILDKIDHFRADVLLAAGPGEDSAVVDLGDFMLVVSSDPITGAEKKAGFLAVNVACNDLAAAGAEPFGIQVVLLFPPYLNKKDTEKIMEEIVLTAKMMNVEVLGGHTEITNLVKKPIITVTALGKADKNELTSSSNARAGDSLYISKGMGIEGSYILANDYQDYLLKKGVSQKSIETVCSYIDRISVMEESRIARKNGIKAMHDVTEGGVYGAITEMADASNLGYIIEKDNFYVEEAVDEICSKLKMDPAALISSGTMLMAVPEGIDIQEIFKDSSIEVFRVGKLIEKGRYIIENGEKKSFEIPPIDELWKFIEKMS</sequence>
<feature type="domain" description="PurM-like N-terminal" evidence="2">
    <location>
        <begin position="36"/>
        <end position="141"/>
    </location>
</feature>
<dbReference type="PIRSF" id="PIRSF005644">
    <property type="entry name" value="Hdrgns_mtr_HypE"/>
    <property type="match status" value="1"/>
</dbReference>
<dbReference type="InterPro" id="IPR036921">
    <property type="entry name" value="PurM-like_N_sf"/>
</dbReference>
<dbReference type="Pfam" id="PF00586">
    <property type="entry name" value="AIRS"/>
    <property type="match status" value="1"/>
</dbReference>
<dbReference type="PANTHER" id="PTHR30303:SF4">
    <property type="entry name" value="HYDROGENASE EXPRESSION_FORMATION PROTEIN HYPE"/>
    <property type="match status" value="1"/>
</dbReference>
<proteinExistence type="inferred from homology"/>
<dbReference type="SUPFAM" id="SSF55326">
    <property type="entry name" value="PurM N-terminal domain-like"/>
    <property type="match status" value="1"/>
</dbReference>
<evidence type="ECO:0000313" key="4">
    <source>
        <dbReference type="EMBL" id="ADQ15416.1"/>
    </source>
</evidence>
<comment type="similarity">
    <text evidence="1">Belongs to the HypE family.</text>
</comment>
<feature type="domain" description="PurM-like C-terminal" evidence="3">
    <location>
        <begin position="154"/>
        <end position="308"/>
    </location>
</feature>
<dbReference type="InterPro" id="IPR010918">
    <property type="entry name" value="PurM-like_C_dom"/>
</dbReference>
<protein>
    <submittedName>
        <fullName evidence="4">AIR synthase related protein domain protein</fullName>
    </submittedName>
</protein>
<dbReference type="EMBL" id="CP002304">
    <property type="protein sequence ID" value="ADQ15416.1"/>
    <property type="molecule type" value="Genomic_DNA"/>
</dbReference>
<dbReference type="InterPro" id="IPR011854">
    <property type="entry name" value="HypE"/>
</dbReference>
<dbReference type="Proteomes" id="UP000007434">
    <property type="component" value="Chromosome"/>
</dbReference>
<dbReference type="Gene3D" id="3.30.1330.10">
    <property type="entry name" value="PurM-like, N-terminal domain"/>
    <property type="match status" value="1"/>
</dbReference>
<reference evidence="4 5" key="2">
    <citation type="journal article" date="2011" name="J. Bacteriol.">
        <title>Complete Genome Sequence of the Haloalkaliphilic, Hydrogen Producing Halanaerobium hydrogenoformans.</title>
        <authorList>
            <person name="Brown S.D."/>
            <person name="Begemann M.B."/>
            <person name="Mormile M.R."/>
            <person name="Wall J.D."/>
            <person name="Han C.S."/>
            <person name="Goodwin L.A."/>
            <person name="Pitluck S."/>
            <person name="Land M.L."/>
            <person name="Hauser L.J."/>
            <person name="Elias D.A."/>
        </authorList>
    </citation>
    <scope>NUCLEOTIDE SEQUENCE [LARGE SCALE GENOMIC DNA]</scope>
    <source>
        <strain evidence="5">sapolanicus</strain>
    </source>
</reference>
<evidence type="ECO:0000259" key="2">
    <source>
        <dbReference type="Pfam" id="PF00586"/>
    </source>
</evidence>
<dbReference type="GO" id="GO:0051604">
    <property type="term" value="P:protein maturation"/>
    <property type="evidence" value="ECO:0007669"/>
    <property type="project" value="TreeGrafter"/>
</dbReference>
<dbReference type="Gene3D" id="3.90.650.10">
    <property type="entry name" value="PurM-like C-terminal domain"/>
    <property type="match status" value="1"/>
</dbReference>
<evidence type="ECO:0000256" key="1">
    <source>
        <dbReference type="ARBA" id="ARBA00006243"/>
    </source>
</evidence>
<dbReference type="SUPFAM" id="SSF56042">
    <property type="entry name" value="PurM C-terminal domain-like"/>
    <property type="match status" value="1"/>
</dbReference>
<dbReference type="eggNOG" id="COG0309">
    <property type="taxonomic scope" value="Bacteria"/>
</dbReference>
<dbReference type="PANTHER" id="PTHR30303">
    <property type="entry name" value="HYDROGENASE ISOENZYMES FORMATION PROTEIN HYPE"/>
    <property type="match status" value="1"/>
</dbReference>
<dbReference type="STRING" id="656519.Halsa_1999"/>
<reference evidence="4 5" key="1">
    <citation type="submission" date="2010-11" db="EMBL/GenBank/DDBJ databases">
        <title>Complete sequence of Halanaerobium sp. sapolanicus.</title>
        <authorList>
            <consortium name="US DOE Joint Genome Institute"/>
            <person name="Lucas S."/>
            <person name="Copeland A."/>
            <person name="Lapidus A."/>
            <person name="Cheng J.-F."/>
            <person name="Bruce D."/>
            <person name="Goodwin L."/>
            <person name="Pitluck S."/>
            <person name="Davenport K."/>
            <person name="Detter J.C."/>
            <person name="Han C."/>
            <person name="Tapia R."/>
            <person name="Land M."/>
            <person name="Hauser L."/>
            <person name="Jeffries C."/>
            <person name="Kyrpides N."/>
            <person name="Ivanova N."/>
            <person name="Mikhailova N."/>
            <person name="Begemann M.B."/>
            <person name="Mormile M.R."/>
            <person name="Wall J.D."/>
            <person name="Elias D.A."/>
            <person name="Woyke T."/>
        </authorList>
    </citation>
    <scope>NUCLEOTIDE SEQUENCE [LARGE SCALE GENOMIC DNA]</scope>
    <source>
        <strain evidence="5">sapolanicus</strain>
    </source>
</reference>
<name>E4RJJ6_HALHG</name>
<accession>E4RJJ6</accession>
<gene>
    <name evidence="4" type="ordered locus">Halsa_1999</name>
</gene>
<dbReference type="RefSeq" id="WP_013406484.1">
    <property type="nucleotide sequence ID" value="NC_014654.1"/>
</dbReference>